<dbReference type="CDD" id="cd18793">
    <property type="entry name" value="SF2_C_SNF"/>
    <property type="match status" value="1"/>
</dbReference>
<dbReference type="EMBL" id="JAVIJP010000047">
    <property type="protein sequence ID" value="KAL3626131.1"/>
    <property type="molecule type" value="Genomic_DNA"/>
</dbReference>
<gene>
    <name evidence="14" type="ORF">CASFOL_029680</name>
</gene>
<evidence type="ECO:0000256" key="8">
    <source>
        <dbReference type="ARBA" id="ARBA00023054"/>
    </source>
</evidence>
<keyword evidence="8" id="KW-0175">Coiled coil</keyword>
<feature type="compositionally biased region" description="Basic residues" evidence="10">
    <location>
        <begin position="146"/>
        <end position="156"/>
    </location>
</feature>
<sequence>MAKPSRTKDSSDDFTSNSSSEEELVKDQADEEEVDEEELEAVARPAEDSDEDEDDDDDDAPNAAAQEYDENEEDDAVPNEISKRERARLNEMQRLKKQKVQEILDAQNAAIEADMNNRGKGRLNYLLQQTELFAHFANSDQSASQKKIKGKGRHASKKTEEEEDEECLKEEEDGLAGAGNTRLLVQPSCIQGKMRDYQLAGLNWMIRLYENGINGILADEMGLGKTLQTISLMGYLHEFRGITGPHMVVAPKSTLGNWMNEIKRFCPVLRAVKFLGNPEERRYIREELLAAGKFDVCVTSFEMAIKEKNALRRFSWRYIIIDEAHRIKNENSLLSKTMRLYNTNYRLLITGTPLQNNLHELWALLNFLLPEIFSSAETFDEWFQISGENDQQEVVQQLHKVLRPFLLRRLKSDVEKGLPPKKETILKVGMSQMQKQYYRALLQKDLEVVNAGGEKKRLLNIAMQLRKCCNHPYLFQGAEPGPPYTTGSHLVENAGKMVLLDKLLPKLKERDSRVLIFSQMTRLLDILEDYLMYRGYLYCRIDGNTGGEDRDASIEAFNRPGSEKFVFLLSTRAGGLGINLATADVVILYDSDWNPQVDLQAQDRAHRIGQKKEVQVFRFCTEYTIEEKVIERAYKKLALDALVIQQGRLADQKTVNKDELLQMVRFGAEMVFSSKDSTITDEDIDRIIAKGEEATAELDAKMKKFTEDAIKFKMDDGADLYDFDDEKDESKFDFKKIVTENWVEPSRRERKRNYSESEYFKQTMRQNGPMRPKEPRIPRMPQLHDFQFFDTQRLSELYEKEVRYLMQMNQKNQVKDTIEVDEPEDGGDQLTVEEQEEKEQLLEDGFSSWSRRDFNAFIRACEKYGRNDIKSIASEMEGKTLDEVERYSKVFKERYKELNDYDRIIKNIERGEARISRKDEIMKAIGKKLDRYKNPWLELKIQYGQNKGKLYNEECDRFMMCMVHKLGYGNWDELKAAFRTSPLFRFDWFVKSRTTQELARRCDTLIRLVERENQEYDERERQARKEKKLAKIITPSKRAAARQAAESPPPTQKKRKQLSMDEYVTSGKKRK</sequence>
<dbReference type="GO" id="GO:0016787">
    <property type="term" value="F:hydrolase activity"/>
    <property type="evidence" value="ECO:0007669"/>
    <property type="project" value="UniProtKB-KW"/>
</dbReference>
<dbReference type="SMART" id="SM00717">
    <property type="entry name" value="SANT"/>
    <property type="match status" value="2"/>
</dbReference>
<evidence type="ECO:0000259" key="13">
    <source>
        <dbReference type="PROSITE" id="PS51293"/>
    </source>
</evidence>
<evidence type="ECO:0000259" key="12">
    <source>
        <dbReference type="PROSITE" id="PS51194"/>
    </source>
</evidence>
<keyword evidence="3" id="KW-0677">Repeat</keyword>
<comment type="subcellular location">
    <subcellularLocation>
        <location evidence="1">Nucleus</location>
    </subcellularLocation>
</comment>
<proteinExistence type="inferred from homology"/>
<dbReference type="FunFam" id="1.10.10.60:FF:000022">
    <property type="entry name" value="ISWI chromatin-remodeling complex ATPase CHR11 isoform A"/>
    <property type="match status" value="1"/>
</dbReference>
<evidence type="ECO:0000256" key="10">
    <source>
        <dbReference type="SAM" id="MobiDB-lite"/>
    </source>
</evidence>
<evidence type="ECO:0000313" key="15">
    <source>
        <dbReference type="Proteomes" id="UP001632038"/>
    </source>
</evidence>
<name>A0ABD3C9X5_9LAMI</name>
<dbReference type="Pfam" id="PF09111">
    <property type="entry name" value="SLIDE"/>
    <property type="match status" value="1"/>
</dbReference>
<dbReference type="InterPro" id="IPR014001">
    <property type="entry name" value="Helicase_ATP-bd"/>
</dbReference>
<reference evidence="15" key="1">
    <citation type="journal article" date="2024" name="IScience">
        <title>Strigolactones Initiate the Formation of Haustorium-like Structures in Castilleja.</title>
        <authorList>
            <person name="Buerger M."/>
            <person name="Peterson D."/>
            <person name="Chory J."/>
        </authorList>
    </citation>
    <scope>NUCLEOTIDE SEQUENCE [LARGE SCALE GENOMIC DNA]</scope>
</reference>
<dbReference type="FunFam" id="3.40.50.300:FF:000519">
    <property type="entry name" value="ISWI chromatin-remodeling complex ATPase CHR11"/>
    <property type="match status" value="1"/>
</dbReference>
<dbReference type="InterPro" id="IPR015194">
    <property type="entry name" value="ISWI_HAND-dom"/>
</dbReference>
<feature type="compositionally biased region" description="Basic and acidic residues" evidence="10">
    <location>
        <begin position="1"/>
        <end position="11"/>
    </location>
</feature>
<dbReference type="Gene3D" id="1.10.1040.30">
    <property type="entry name" value="ISWI, HAND domain"/>
    <property type="match status" value="1"/>
</dbReference>
<feature type="region of interest" description="Disordered" evidence="10">
    <location>
        <begin position="1"/>
        <end position="80"/>
    </location>
</feature>
<organism evidence="14 15">
    <name type="scientific">Castilleja foliolosa</name>
    <dbReference type="NCBI Taxonomy" id="1961234"/>
    <lineage>
        <taxon>Eukaryota</taxon>
        <taxon>Viridiplantae</taxon>
        <taxon>Streptophyta</taxon>
        <taxon>Embryophyta</taxon>
        <taxon>Tracheophyta</taxon>
        <taxon>Spermatophyta</taxon>
        <taxon>Magnoliopsida</taxon>
        <taxon>eudicotyledons</taxon>
        <taxon>Gunneridae</taxon>
        <taxon>Pentapetalae</taxon>
        <taxon>asterids</taxon>
        <taxon>lamiids</taxon>
        <taxon>Lamiales</taxon>
        <taxon>Orobanchaceae</taxon>
        <taxon>Pedicularideae</taxon>
        <taxon>Castillejinae</taxon>
        <taxon>Castilleja</taxon>
    </lineage>
</organism>
<dbReference type="InterPro" id="IPR044754">
    <property type="entry name" value="Isw1/2_DEXHc"/>
</dbReference>
<evidence type="ECO:0000256" key="1">
    <source>
        <dbReference type="ARBA" id="ARBA00004123"/>
    </source>
</evidence>
<dbReference type="PROSITE" id="PS51192">
    <property type="entry name" value="HELICASE_ATP_BIND_1"/>
    <property type="match status" value="1"/>
</dbReference>
<dbReference type="InterPro" id="IPR017884">
    <property type="entry name" value="SANT_dom"/>
</dbReference>
<keyword evidence="9" id="KW-0539">Nucleus</keyword>
<dbReference type="FunFam" id="3.40.50.10810:FF:000028">
    <property type="entry name" value="Chromatin-remodeling complex ATPase"/>
    <property type="match status" value="1"/>
</dbReference>
<dbReference type="InterPro" id="IPR036306">
    <property type="entry name" value="ISWI_HAND-dom_sf"/>
</dbReference>
<dbReference type="GO" id="GO:0005634">
    <property type="term" value="C:nucleus"/>
    <property type="evidence" value="ECO:0007669"/>
    <property type="project" value="UniProtKB-SubCell"/>
</dbReference>
<dbReference type="FunFam" id="1.10.1040.30:FF:000002">
    <property type="entry name" value="ISWI chromatin-remodeling complex ATPase CHR11"/>
    <property type="match status" value="1"/>
</dbReference>
<dbReference type="InterPro" id="IPR009057">
    <property type="entry name" value="Homeodomain-like_sf"/>
</dbReference>
<evidence type="ECO:0000256" key="2">
    <source>
        <dbReference type="ARBA" id="ARBA00009687"/>
    </source>
</evidence>
<dbReference type="InterPro" id="IPR027417">
    <property type="entry name" value="P-loop_NTPase"/>
</dbReference>
<dbReference type="Pfam" id="PF09110">
    <property type="entry name" value="HAND"/>
    <property type="match status" value="1"/>
</dbReference>
<feature type="domain" description="SANT" evidence="13">
    <location>
        <begin position="844"/>
        <end position="896"/>
    </location>
</feature>
<dbReference type="Gene3D" id="1.20.5.1190">
    <property type="entry name" value="iswi atpase"/>
    <property type="match status" value="1"/>
</dbReference>
<dbReference type="GO" id="GO:0005524">
    <property type="term" value="F:ATP binding"/>
    <property type="evidence" value="ECO:0007669"/>
    <property type="project" value="UniProtKB-KW"/>
</dbReference>
<dbReference type="GO" id="GO:1900036">
    <property type="term" value="P:positive regulation of cellular response to heat"/>
    <property type="evidence" value="ECO:0007669"/>
    <property type="project" value="UniProtKB-ARBA"/>
</dbReference>
<dbReference type="FunFam" id="1.10.10.60:FF:000155">
    <property type="entry name" value="ISWI chromatin-remodeling complex ATPase CHR11"/>
    <property type="match status" value="1"/>
</dbReference>
<dbReference type="AlphaFoldDB" id="A0ABD3C9X5"/>
<dbReference type="SMART" id="SM00487">
    <property type="entry name" value="DEXDc"/>
    <property type="match status" value="1"/>
</dbReference>
<dbReference type="PROSITE" id="PS51293">
    <property type="entry name" value="SANT"/>
    <property type="match status" value="1"/>
</dbReference>
<dbReference type="PANTHER" id="PTHR45623:SF49">
    <property type="entry name" value="SWI_SNF-RELATED MATRIX-ASSOCIATED ACTIN-DEPENDENT REGULATOR OF CHROMATIN SUBFAMILY A MEMBER 5"/>
    <property type="match status" value="1"/>
</dbReference>
<evidence type="ECO:0000313" key="14">
    <source>
        <dbReference type="EMBL" id="KAL3626131.1"/>
    </source>
</evidence>
<dbReference type="CDD" id="cd00167">
    <property type="entry name" value="SANT"/>
    <property type="match status" value="1"/>
</dbReference>
<dbReference type="SUPFAM" id="SSF46689">
    <property type="entry name" value="Homeodomain-like"/>
    <property type="match status" value="2"/>
</dbReference>
<dbReference type="SUPFAM" id="SSF101224">
    <property type="entry name" value="HAND domain of the nucleosome remodeling ATPase ISWI"/>
    <property type="match status" value="1"/>
</dbReference>
<dbReference type="GO" id="GO:0140750">
    <property type="term" value="F:nucleosome array spacer activity"/>
    <property type="evidence" value="ECO:0007669"/>
    <property type="project" value="UniProtKB-ARBA"/>
</dbReference>
<keyword evidence="7" id="KW-0156">Chromatin regulator</keyword>
<dbReference type="Proteomes" id="UP001632038">
    <property type="component" value="Unassembled WGS sequence"/>
</dbReference>
<dbReference type="Pfam" id="PF00271">
    <property type="entry name" value="Helicase_C"/>
    <property type="match status" value="1"/>
</dbReference>
<protein>
    <recommendedName>
        <fullName evidence="16">ISWI chromatin-remodeling complex ATPase CHR11</fullName>
    </recommendedName>
</protein>
<dbReference type="SUPFAM" id="SSF52540">
    <property type="entry name" value="P-loop containing nucleoside triphosphate hydrolases"/>
    <property type="match status" value="2"/>
</dbReference>
<keyword evidence="6" id="KW-0067">ATP-binding</keyword>
<keyword evidence="5" id="KW-0378">Hydrolase</keyword>
<dbReference type="InterPro" id="IPR001005">
    <property type="entry name" value="SANT/Myb"/>
</dbReference>
<evidence type="ECO:0000256" key="9">
    <source>
        <dbReference type="ARBA" id="ARBA00023242"/>
    </source>
</evidence>
<evidence type="ECO:0000259" key="11">
    <source>
        <dbReference type="PROSITE" id="PS51192"/>
    </source>
</evidence>
<feature type="compositionally biased region" description="Acidic residues" evidence="10">
    <location>
        <begin position="67"/>
        <end position="77"/>
    </location>
</feature>
<dbReference type="InterPro" id="IPR015195">
    <property type="entry name" value="SLIDE"/>
</dbReference>
<dbReference type="InterPro" id="IPR038718">
    <property type="entry name" value="SNF2-like_sf"/>
</dbReference>
<dbReference type="Gene3D" id="3.40.50.300">
    <property type="entry name" value="P-loop containing nucleotide triphosphate hydrolases"/>
    <property type="match status" value="1"/>
</dbReference>
<dbReference type="Pfam" id="PF00176">
    <property type="entry name" value="SNF2-rel_dom"/>
    <property type="match status" value="1"/>
</dbReference>
<feature type="compositionally biased region" description="Acidic residues" evidence="10">
    <location>
        <begin position="29"/>
        <end position="40"/>
    </location>
</feature>
<dbReference type="PROSITE" id="PS51194">
    <property type="entry name" value="HELICASE_CTER"/>
    <property type="match status" value="1"/>
</dbReference>
<accession>A0ABD3C9X5</accession>
<dbReference type="InterPro" id="IPR049730">
    <property type="entry name" value="SNF2/RAD54-like_C"/>
</dbReference>
<evidence type="ECO:0000256" key="5">
    <source>
        <dbReference type="ARBA" id="ARBA00022801"/>
    </source>
</evidence>
<evidence type="ECO:0000256" key="3">
    <source>
        <dbReference type="ARBA" id="ARBA00022737"/>
    </source>
</evidence>
<evidence type="ECO:0000256" key="6">
    <source>
        <dbReference type="ARBA" id="ARBA00022840"/>
    </source>
</evidence>
<dbReference type="Gene3D" id="1.10.10.60">
    <property type="entry name" value="Homeodomain-like"/>
    <property type="match status" value="2"/>
</dbReference>
<feature type="region of interest" description="Disordered" evidence="10">
    <location>
        <begin position="138"/>
        <end position="168"/>
    </location>
</feature>
<keyword evidence="15" id="KW-1185">Reference proteome</keyword>
<dbReference type="PANTHER" id="PTHR45623">
    <property type="entry name" value="CHROMODOMAIN-HELICASE-DNA-BINDING PROTEIN 3-RELATED-RELATED"/>
    <property type="match status" value="1"/>
</dbReference>
<dbReference type="CDD" id="cd17997">
    <property type="entry name" value="DEXHc_SMARCA1_SMARCA5"/>
    <property type="match status" value="1"/>
</dbReference>
<dbReference type="InterPro" id="IPR001650">
    <property type="entry name" value="Helicase_C-like"/>
</dbReference>
<evidence type="ECO:0008006" key="16">
    <source>
        <dbReference type="Google" id="ProtNLM"/>
    </source>
</evidence>
<feature type="region of interest" description="Disordered" evidence="10">
    <location>
        <begin position="1016"/>
        <end position="1071"/>
    </location>
</feature>
<comment type="caution">
    <text evidence="14">The sequence shown here is derived from an EMBL/GenBank/DDBJ whole genome shotgun (WGS) entry which is preliminary data.</text>
</comment>
<keyword evidence="4" id="KW-0547">Nucleotide-binding</keyword>
<evidence type="ECO:0000256" key="4">
    <source>
        <dbReference type="ARBA" id="ARBA00022741"/>
    </source>
</evidence>
<feature type="compositionally biased region" description="Acidic residues" evidence="10">
    <location>
        <begin position="48"/>
        <end position="60"/>
    </location>
</feature>
<dbReference type="InterPro" id="IPR000330">
    <property type="entry name" value="SNF2_N"/>
</dbReference>
<feature type="domain" description="Helicase C-terminal" evidence="12">
    <location>
        <begin position="499"/>
        <end position="650"/>
    </location>
</feature>
<dbReference type="SMART" id="SM00490">
    <property type="entry name" value="HELICc"/>
    <property type="match status" value="1"/>
</dbReference>
<dbReference type="Gene3D" id="3.40.50.10810">
    <property type="entry name" value="Tandem AAA-ATPase domain"/>
    <property type="match status" value="1"/>
</dbReference>
<comment type="similarity">
    <text evidence="2">Belongs to the SNF2/RAD54 helicase family. ISWI subfamily.</text>
</comment>
<evidence type="ECO:0000256" key="7">
    <source>
        <dbReference type="ARBA" id="ARBA00022853"/>
    </source>
</evidence>
<feature type="domain" description="Helicase ATP-binding" evidence="11">
    <location>
        <begin position="206"/>
        <end position="371"/>
    </location>
</feature>